<evidence type="ECO:0000313" key="1">
    <source>
        <dbReference type="EMBL" id="RDH26165.1"/>
    </source>
</evidence>
<reference evidence="1 2" key="1">
    <citation type="submission" date="2018-07" db="EMBL/GenBank/DDBJ databases">
        <title>The genomes of Aspergillus section Nigri reveals drivers in fungal speciation.</title>
        <authorList>
            <consortium name="DOE Joint Genome Institute"/>
            <person name="Vesth T.C."/>
            <person name="Nybo J."/>
            <person name="Theobald S."/>
            <person name="Brandl J."/>
            <person name="Frisvad J.C."/>
            <person name="Nielsen K.F."/>
            <person name="Lyhne E.K."/>
            <person name="Kogle M.E."/>
            <person name="Kuo A."/>
            <person name="Riley R."/>
            <person name="Clum A."/>
            <person name="Nolan M."/>
            <person name="Lipzen A."/>
            <person name="Salamov A."/>
            <person name="Henrissat B."/>
            <person name="Wiebenga A."/>
            <person name="De vries R.P."/>
            <person name="Grigoriev I.V."/>
            <person name="Mortensen U.H."/>
            <person name="Andersen M.R."/>
            <person name="Baker S.E."/>
        </authorList>
    </citation>
    <scope>NUCLEOTIDE SEQUENCE [LARGE SCALE GENOMIC DNA]</scope>
    <source>
        <strain evidence="1 2">CBS 139.54b</strain>
    </source>
</reference>
<dbReference type="Proteomes" id="UP000253729">
    <property type="component" value="Unassembled WGS sequence"/>
</dbReference>
<dbReference type="AlphaFoldDB" id="A0A3F3PGW9"/>
<gene>
    <name evidence="1" type="ORF">BDQ94DRAFT_155930</name>
</gene>
<dbReference type="RefSeq" id="XP_026619187.1">
    <property type="nucleotide sequence ID" value="XM_026768557.1"/>
</dbReference>
<proteinExistence type="predicted"/>
<accession>A0A3F3PGW9</accession>
<sequence>MTEIFRLEHTVPASMLPPLPSVHHDYRFWSARLPRYIERFSTPTWRFDPFVLALSIHRVIRKVMSILRSLASAVFPRPQIAHSHKICVDASKLGNMRESNKKGNSLQGLYP</sequence>
<organism evidence="1 2">
    <name type="scientific">Aspergillus welwitschiae</name>
    <dbReference type="NCBI Taxonomy" id="1341132"/>
    <lineage>
        <taxon>Eukaryota</taxon>
        <taxon>Fungi</taxon>
        <taxon>Dikarya</taxon>
        <taxon>Ascomycota</taxon>
        <taxon>Pezizomycotina</taxon>
        <taxon>Eurotiomycetes</taxon>
        <taxon>Eurotiomycetidae</taxon>
        <taxon>Eurotiales</taxon>
        <taxon>Aspergillaceae</taxon>
        <taxon>Aspergillus</taxon>
        <taxon>Aspergillus subgen. Circumdati</taxon>
    </lineage>
</organism>
<protein>
    <submittedName>
        <fullName evidence="1">Uncharacterized protein</fullName>
    </submittedName>
</protein>
<evidence type="ECO:0000313" key="2">
    <source>
        <dbReference type="Proteomes" id="UP000253729"/>
    </source>
</evidence>
<dbReference type="EMBL" id="KZ852244">
    <property type="protein sequence ID" value="RDH26165.1"/>
    <property type="molecule type" value="Genomic_DNA"/>
</dbReference>
<keyword evidence="2" id="KW-1185">Reference proteome</keyword>
<name>A0A3F3PGW9_9EURO</name>
<dbReference type="GeneID" id="38136913"/>